<reference evidence="7 8" key="1">
    <citation type="journal article" date="2019" name="Sci. Rep.">
        <title>Orb-weaving spider Araneus ventricosus genome elucidates the spidroin gene catalogue.</title>
        <authorList>
            <person name="Kono N."/>
            <person name="Nakamura H."/>
            <person name="Ohtoshi R."/>
            <person name="Moran D.A.P."/>
            <person name="Shinohara A."/>
            <person name="Yoshida Y."/>
            <person name="Fujiwara M."/>
            <person name="Mori M."/>
            <person name="Tomita M."/>
            <person name="Arakawa K."/>
        </authorList>
    </citation>
    <scope>NUCLEOTIDE SEQUENCE [LARGE SCALE GENOMIC DNA]</scope>
</reference>
<protein>
    <recommendedName>
        <fullName evidence="6">Ig-like domain-containing protein</fullName>
    </recommendedName>
</protein>
<evidence type="ECO:0000313" key="8">
    <source>
        <dbReference type="Proteomes" id="UP000499080"/>
    </source>
</evidence>
<keyword evidence="3" id="KW-1015">Disulfide bond</keyword>
<dbReference type="SUPFAM" id="SSF48726">
    <property type="entry name" value="Immunoglobulin"/>
    <property type="match status" value="2"/>
</dbReference>
<keyword evidence="4" id="KW-0325">Glycoprotein</keyword>
<dbReference type="AlphaFoldDB" id="A0A4Y2CKG0"/>
<gene>
    <name evidence="7" type="ORF">AVEN_252790_1</name>
</gene>
<dbReference type="OrthoDB" id="6426608at2759"/>
<dbReference type="Proteomes" id="UP000499080">
    <property type="component" value="Unassembled WGS sequence"/>
</dbReference>
<dbReference type="InterPro" id="IPR051275">
    <property type="entry name" value="Cell_adhesion_signaling"/>
</dbReference>
<dbReference type="GO" id="GO:0098609">
    <property type="term" value="P:cell-cell adhesion"/>
    <property type="evidence" value="ECO:0007669"/>
    <property type="project" value="TreeGrafter"/>
</dbReference>
<keyword evidence="2" id="KW-0472">Membrane</keyword>
<evidence type="ECO:0000256" key="2">
    <source>
        <dbReference type="ARBA" id="ARBA00023136"/>
    </source>
</evidence>
<evidence type="ECO:0000259" key="6">
    <source>
        <dbReference type="PROSITE" id="PS50835"/>
    </source>
</evidence>
<sequence length="315" mass="35885">MAGINKCCEKEPRKTMMHFYSPDSEEGCGKVAISFFMGCPRKHFRANRFRDHCRKVYIGKLLMNYLADKVCTTSSRKHFRANRFGNHSRKNCRKEAFYKPPVPSCVAPSESQSSTLPRITFHQVQVRIKDGSSAQMPCVAQGSPPPNYRWMKEGSNGVLRAVKEDGRIWISQGILNIKIVNRVDDGKYQCIARNSIGERRIESSLIVTAPLAVHLLPPYQVLNIGQEAVLNCNFTGYPVHSVVWKKNQRQLPSSSRLRFLSRDVLHISSISREDRGMYQCFVYNDLEEAQGTAELKITCKDTFLLPKIFNNKYGA</sequence>
<dbReference type="PROSITE" id="PS50835">
    <property type="entry name" value="IG_LIKE"/>
    <property type="match status" value="2"/>
</dbReference>
<keyword evidence="5" id="KW-0393">Immunoglobulin domain</keyword>
<dbReference type="InterPro" id="IPR007110">
    <property type="entry name" value="Ig-like_dom"/>
</dbReference>
<comment type="caution">
    <text evidence="7">The sequence shown here is derived from an EMBL/GenBank/DDBJ whole genome shotgun (WGS) entry which is preliminary data.</text>
</comment>
<dbReference type="Pfam" id="PF07679">
    <property type="entry name" value="I-set"/>
    <property type="match status" value="1"/>
</dbReference>
<dbReference type="InterPro" id="IPR003598">
    <property type="entry name" value="Ig_sub2"/>
</dbReference>
<dbReference type="Gene3D" id="2.60.40.10">
    <property type="entry name" value="Immunoglobulins"/>
    <property type="match status" value="2"/>
</dbReference>
<dbReference type="FunFam" id="2.60.40.10:FF:001049">
    <property type="entry name" value="Down syndrome cell adhesion molecule-like protein Dscam2"/>
    <property type="match status" value="1"/>
</dbReference>
<dbReference type="GO" id="GO:0050839">
    <property type="term" value="F:cell adhesion molecule binding"/>
    <property type="evidence" value="ECO:0007669"/>
    <property type="project" value="TreeGrafter"/>
</dbReference>
<dbReference type="FunFam" id="2.60.40.10:FF:000032">
    <property type="entry name" value="palladin isoform X1"/>
    <property type="match status" value="1"/>
</dbReference>
<comment type="subcellular location">
    <subcellularLocation>
        <location evidence="1">Membrane</location>
        <topology evidence="1">Single-pass type I membrane protein</topology>
    </subcellularLocation>
</comment>
<evidence type="ECO:0000313" key="7">
    <source>
        <dbReference type="EMBL" id="GBM04833.1"/>
    </source>
</evidence>
<dbReference type="InterPro" id="IPR003599">
    <property type="entry name" value="Ig_sub"/>
</dbReference>
<dbReference type="PANTHER" id="PTHR11640:SF31">
    <property type="entry name" value="IRREGULAR CHIASM C-ROUGHEST PROTEIN-RELATED"/>
    <property type="match status" value="1"/>
</dbReference>
<dbReference type="PANTHER" id="PTHR11640">
    <property type="entry name" value="NEPHRIN"/>
    <property type="match status" value="1"/>
</dbReference>
<accession>A0A4Y2CKG0</accession>
<keyword evidence="8" id="KW-1185">Reference proteome</keyword>
<dbReference type="InterPro" id="IPR036179">
    <property type="entry name" value="Ig-like_dom_sf"/>
</dbReference>
<dbReference type="GO" id="GO:0005886">
    <property type="term" value="C:plasma membrane"/>
    <property type="evidence" value="ECO:0007669"/>
    <property type="project" value="TreeGrafter"/>
</dbReference>
<dbReference type="Pfam" id="PF13927">
    <property type="entry name" value="Ig_3"/>
    <property type="match status" value="1"/>
</dbReference>
<evidence type="ECO:0000256" key="5">
    <source>
        <dbReference type="ARBA" id="ARBA00023319"/>
    </source>
</evidence>
<dbReference type="SMART" id="SM00408">
    <property type="entry name" value="IGc2"/>
    <property type="match status" value="2"/>
</dbReference>
<evidence type="ECO:0000256" key="4">
    <source>
        <dbReference type="ARBA" id="ARBA00023180"/>
    </source>
</evidence>
<dbReference type="InterPro" id="IPR013098">
    <property type="entry name" value="Ig_I-set"/>
</dbReference>
<evidence type="ECO:0000256" key="1">
    <source>
        <dbReference type="ARBA" id="ARBA00004479"/>
    </source>
</evidence>
<evidence type="ECO:0000256" key="3">
    <source>
        <dbReference type="ARBA" id="ARBA00023157"/>
    </source>
</evidence>
<dbReference type="GO" id="GO:0005911">
    <property type="term" value="C:cell-cell junction"/>
    <property type="evidence" value="ECO:0007669"/>
    <property type="project" value="TreeGrafter"/>
</dbReference>
<organism evidence="7 8">
    <name type="scientific">Araneus ventricosus</name>
    <name type="common">Orbweaver spider</name>
    <name type="synonym">Epeira ventricosa</name>
    <dbReference type="NCBI Taxonomy" id="182803"/>
    <lineage>
        <taxon>Eukaryota</taxon>
        <taxon>Metazoa</taxon>
        <taxon>Ecdysozoa</taxon>
        <taxon>Arthropoda</taxon>
        <taxon>Chelicerata</taxon>
        <taxon>Arachnida</taxon>
        <taxon>Araneae</taxon>
        <taxon>Araneomorphae</taxon>
        <taxon>Entelegynae</taxon>
        <taxon>Araneoidea</taxon>
        <taxon>Araneidae</taxon>
        <taxon>Araneus</taxon>
    </lineage>
</organism>
<name>A0A4Y2CKG0_ARAVE</name>
<dbReference type="EMBL" id="BGPR01000208">
    <property type="protein sequence ID" value="GBM04833.1"/>
    <property type="molecule type" value="Genomic_DNA"/>
</dbReference>
<proteinExistence type="predicted"/>
<dbReference type="InterPro" id="IPR013783">
    <property type="entry name" value="Ig-like_fold"/>
</dbReference>
<feature type="domain" description="Ig-like" evidence="6">
    <location>
        <begin position="117"/>
        <end position="208"/>
    </location>
</feature>
<dbReference type="SMART" id="SM00409">
    <property type="entry name" value="IG"/>
    <property type="match status" value="2"/>
</dbReference>
<feature type="domain" description="Ig-like" evidence="6">
    <location>
        <begin position="210"/>
        <end position="298"/>
    </location>
</feature>